<dbReference type="GO" id="GO:0005794">
    <property type="term" value="C:Golgi apparatus"/>
    <property type="evidence" value="ECO:0000318"/>
    <property type="project" value="GO_Central"/>
</dbReference>
<feature type="transmembrane region" description="Helical" evidence="6">
    <location>
        <begin position="180"/>
        <end position="203"/>
    </location>
</feature>
<protein>
    <submittedName>
        <fullName evidence="7">Ethanolaminephosphotransferase 1</fullName>
    </submittedName>
</protein>
<name>F7A160_CIOIN</name>
<evidence type="ECO:0000256" key="3">
    <source>
        <dbReference type="ARBA" id="ARBA00022679"/>
    </source>
</evidence>
<dbReference type="GO" id="GO:0004307">
    <property type="term" value="F:ethanolaminephosphotransferase activity"/>
    <property type="evidence" value="ECO:0000318"/>
    <property type="project" value="GO_Central"/>
</dbReference>
<dbReference type="Ensembl" id="ENSCINT00000017096.3">
    <property type="protein sequence ID" value="ENSCINP00000017096.3"/>
    <property type="gene ID" value="ENSCING00000008384.3"/>
</dbReference>
<reference evidence="7" key="4">
    <citation type="submission" date="2025-09" db="UniProtKB">
        <authorList>
            <consortium name="Ensembl"/>
        </authorList>
    </citation>
    <scope>IDENTIFICATION</scope>
</reference>
<dbReference type="InParanoid" id="F7A160"/>
<reference evidence="7" key="2">
    <citation type="journal article" date="2008" name="Genome Biol.">
        <title>Improved genome assembly and evidence-based global gene model set for the chordate Ciona intestinalis: new insight into intron and operon populations.</title>
        <authorList>
            <person name="Satou Y."/>
            <person name="Mineta K."/>
            <person name="Ogasawara M."/>
            <person name="Sasakura Y."/>
            <person name="Shoguchi E."/>
            <person name="Ueno K."/>
            <person name="Yamada L."/>
            <person name="Matsumoto J."/>
            <person name="Wasserscheid J."/>
            <person name="Dewar K."/>
            <person name="Wiley G.B."/>
            <person name="Macmil S.L."/>
            <person name="Roe B.A."/>
            <person name="Zeller R.W."/>
            <person name="Hastings K.E."/>
            <person name="Lemaire P."/>
            <person name="Lindquist E."/>
            <person name="Endo T."/>
            <person name="Hotta K."/>
            <person name="Inaba K."/>
        </authorList>
    </citation>
    <scope>NUCLEOTIDE SEQUENCE [LARGE SCALE GENOMIC DNA]</scope>
    <source>
        <strain evidence="7">wild type</strain>
    </source>
</reference>
<evidence type="ECO:0000256" key="2">
    <source>
        <dbReference type="ARBA" id="ARBA00010441"/>
    </source>
</evidence>
<dbReference type="InterPro" id="IPR000462">
    <property type="entry name" value="CDP-OH_P_trans"/>
</dbReference>
<keyword evidence="4 6" id="KW-0472">Membrane</keyword>
<dbReference type="FunFam" id="1.20.120.1760:FF:000016">
    <property type="entry name" value="ethanolaminephosphotransferase 1"/>
    <property type="match status" value="1"/>
</dbReference>
<evidence type="ECO:0000256" key="4">
    <source>
        <dbReference type="ARBA" id="ARBA00023136"/>
    </source>
</evidence>
<evidence type="ECO:0000256" key="5">
    <source>
        <dbReference type="RuleBase" id="RU003750"/>
    </source>
</evidence>
<keyword evidence="3 5" id="KW-0808">Transferase</keyword>
<dbReference type="Pfam" id="PF01066">
    <property type="entry name" value="CDP-OH_P_transf"/>
    <property type="match status" value="1"/>
</dbReference>
<dbReference type="PANTHER" id="PTHR10414">
    <property type="entry name" value="ETHANOLAMINEPHOSPHOTRANSFERASE"/>
    <property type="match status" value="1"/>
</dbReference>
<evidence type="ECO:0000256" key="1">
    <source>
        <dbReference type="ARBA" id="ARBA00004370"/>
    </source>
</evidence>
<gene>
    <name evidence="7" type="primary">LOC100181257</name>
</gene>
<dbReference type="GO" id="GO:0005789">
    <property type="term" value="C:endoplasmic reticulum membrane"/>
    <property type="evidence" value="ECO:0000318"/>
    <property type="project" value="GO_Central"/>
</dbReference>
<dbReference type="FunCoup" id="F7A160">
    <property type="interactions" value="111"/>
</dbReference>
<reference evidence="8" key="1">
    <citation type="journal article" date="2002" name="Science">
        <title>The draft genome of Ciona intestinalis: insights into chordate and vertebrate origins.</title>
        <authorList>
            <person name="Dehal P."/>
            <person name="Satou Y."/>
            <person name="Campbell R.K."/>
            <person name="Chapman J."/>
            <person name="Degnan B."/>
            <person name="De Tomaso A."/>
            <person name="Davidson B."/>
            <person name="Di Gregorio A."/>
            <person name="Gelpke M."/>
            <person name="Goodstein D.M."/>
            <person name="Harafuji N."/>
            <person name="Hastings K.E."/>
            <person name="Ho I."/>
            <person name="Hotta K."/>
            <person name="Huang W."/>
            <person name="Kawashima T."/>
            <person name="Lemaire P."/>
            <person name="Martinez D."/>
            <person name="Meinertzhagen I.A."/>
            <person name="Necula S."/>
            <person name="Nonaka M."/>
            <person name="Putnam N."/>
            <person name="Rash S."/>
            <person name="Saiga H."/>
            <person name="Satake M."/>
            <person name="Terry A."/>
            <person name="Yamada L."/>
            <person name="Wang H.G."/>
            <person name="Awazu S."/>
            <person name="Azumi K."/>
            <person name="Boore J."/>
            <person name="Branno M."/>
            <person name="Chin-Bow S."/>
            <person name="DeSantis R."/>
            <person name="Doyle S."/>
            <person name="Francino P."/>
            <person name="Keys D.N."/>
            <person name="Haga S."/>
            <person name="Hayashi H."/>
            <person name="Hino K."/>
            <person name="Imai K.S."/>
            <person name="Inaba K."/>
            <person name="Kano S."/>
            <person name="Kobayashi K."/>
            <person name="Kobayashi M."/>
            <person name="Lee B.I."/>
            <person name="Makabe K.W."/>
            <person name="Manohar C."/>
            <person name="Matassi G."/>
            <person name="Medina M."/>
            <person name="Mochizuki Y."/>
            <person name="Mount S."/>
            <person name="Morishita T."/>
            <person name="Miura S."/>
            <person name="Nakayama A."/>
            <person name="Nishizaka S."/>
            <person name="Nomoto H."/>
            <person name="Ohta F."/>
            <person name="Oishi K."/>
            <person name="Rigoutsos I."/>
            <person name="Sano M."/>
            <person name="Sasaki A."/>
            <person name="Sasakura Y."/>
            <person name="Shoguchi E."/>
            <person name="Shin-i T."/>
            <person name="Spagnuolo A."/>
            <person name="Stainier D."/>
            <person name="Suzuki M.M."/>
            <person name="Tassy O."/>
            <person name="Takatori N."/>
            <person name="Tokuoka M."/>
            <person name="Yagi K."/>
            <person name="Yoshizaki F."/>
            <person name="Wada S."/>
            <person name="Zhang C."/>
            <person name="Hyatt P.D."/>
            <person name="Larimer F."/>
            <person name="Detter C."/>
            <person name="Doggett N."/>
            <person name="Glavina T."/>
            <person name="Hawkins T."/>
            <person name="Richardson P."/>
            <person name="Lucas S."/>
            <person name="Kohara Y."/>
            <person name="Levine M."/>
            <person name="Satoh N."/>
            <person name="Rokhsar D.S."/>
        </authorList>
    </citation>
    <scope>NUCLEOTIDE SEQUENCE [LARGE SCALE GENOMIC DNA]</scope>
</reference>
<dbReference type="STRING" id="7719.ENSCINP00000017096"/>
<dbReference type="GeneTree" id="ENSGT00950000183117"/>
<dbReference type="InterPro" id="IPR014472">
    <property type="entry name" value="CHOPT"/>
</dbReference>
<accession>F7A160</accession>
<comment type="similarity">
    <text evidence="2 5">Belongs to the CDP-alcohol phosphatidyltransferase class-I family.</text>
</comment>
<dbReference type="PROSITE" id="PS00379">
    <property type="entry name" value="CDP_ALCOHOL_P_TRANSF"/>
    <property type="match status" value="1"/>
</dbReference>
<feature type="transmembrane region" description="Helical" evidence="6">
    <location>
        <begin position="149"/>
        <end position="168"/>
    </location>
</feature>
<evidence type="ECO:0000256" key="6">
    <source>
        <dbReference type="SAM" id="Phobius"/>
    </source>
</evidence>
<dbReference type="PANTHER" id="PTHR10414:SF71">
    <property type="entry name" value="FI05338P"/>
    <property type="match status" value="1"/>
</dbReference>
<dbReference type="HOGENOM" id="CLU_035066_2_0_1"/>
<dbReference type="GO" id="GO:0006646">
    <property type="term" value="P:phosphatidylethanolamine biosynthetic process"/>
    <property type="evidence" value="ECO:0000318"/>
    <property type="project" value="GO_Central"/>
</dbReference>
<reference evidence="7" key="3">
    <citation type="submission" date="2025-08" db="UniProtKB">
        <authorList>
            <consortium name="Ensembl"/>
        </authorList>
    </citation>
    <scope>IDENTIFICATION</scope>
</reference>
<accession>A0A1W2WB55</accession>
<dbReference type="EMBL" id="EAAA01000196">
    <property type="status" value="NOT_ANNOTATED_CDS"/>
    <property type="molecule type" value="Genomic_DNA"/>
</dbReference>
<dbReference type="Proteomes" id="UP000008144">
    <property type="component" value="Chromosome 1"/>
</dbReference>
<proteinExistence type="inferred from homology"/>
<feature type="transmembrane region" description="Helical" evidence="6">
    <location>
        <begin position="286"/>
        <end position="304"/>
    </location>
</feature>
<organism evidence="7 8">
    <name type="scientific">Ciona intestinalis</name>
    <name type="common">Transparent sea squirt</name>
    <name type="synonym">Ascidia intestinalis</name>
    <dbReference type="NCBI Taxonomy" id="7719"/>
    <lineage>
        <taxon>Eukaryota</taxon>
        <taxon>Metazoa</taxon>
        <taxon>Chordata</taxon>
        <taxon>Tunicata</taxon>
        <taxon>Ascidiacea</taxon>
        <taxon>Phlebobranchia</taxon>
        <taxon>Cionidae</taxon>
        <taxon>Ciona</taxon>
    </lineage>
</organism>
<keyword evidence="6" id="KW-0812">Transmembrane</keyword>
<dbReference type="KEGG" id="cin:100181257"/>
<dbReference type="Gene3D" id="1.20.120.1760">
    <property type="match status" value="1"/>
</dbReference>
<feature type="transmembrane region" description="Helical" evidence="6">
    <location>
        <begin position="48"/>
        <end position="66"/>
    </location>
</feature>
<comment type="subcellular location">
    <subcellularLocation>
        <location evidence="1">Membrane</location>
    </subcellularLocation>
</comment>
<dbReference type="InterPro" id="IPR048254">
    <property type="entry name" value="CDP_ALCOHOL_P_TRANSF_CS"/>
</dbReference>
<dbReference type="GeneID" id="100181257"/>
<dbReference type="RefSeq" id="XP_002125974.2">
    <property type="nucleotide sequence ID" value="XM_002125938.5"/>
</dbReference>
<evidence type="ECO:0000313" key="7">
    <source>
        <dbReference type="Ensembl" id="ENSCINP00000017096.3"/>
    </source>
</evidence>
<feature type="transmembrane region" description="Helical" evidence="6">
    <location>
        <begin position="86"/>
        <end position="104"/>
    </location>
</feature>
<feature type="transmembrane region" description="Helical" evidence="6">
    <location>
        <begin position="251"/>
        <end position="274"/>
    </location>
</feature>
<keyword evidence="8" id="KW-1185">Reference proteome</keyword>
<keyword evidence="6" id="KW-1133">Transmembrane helix</keyword>
<feature type="transmembrane region" description="Helical" evidence="6">
    <location>
        <begin position="340"/>
        <end position="361"/>
    </location>
</feature>
<feature type="transmembrane region" description="Helical" evidence="6">
    <location>
        <begin position="316"/>
        <end position="334"/>
    </location>
</feature>
<dbReference type="PIRSF" id="PIRSF015665">
    <property type="entry name" value="CHOPT"/>
    <property type="match status" value="1"/>
</dbReference>
<feature type="transmembrane region" description="Helical" evidence="6">
    <location>
        <begin position="215"/>
        <end position="239"/>
    </location>
</feature>
<dbReference type="AlphaFoldDB" id="F7A160"/>
<dbReference type="InterPro" id="IPR043130">
    <property type="entry name" value="CDP-OH_PTrfase_TM_dom"/>
</dbReference>
<dbReference type="OrthoDB" id="196717at2759"/>
<dbReference type="OMA" id="RMYFILW"/>
<sequence>MYITEQELSGFDTYKYSCKDTSPLSNYVMHPFWNEAVKLFPRWLAPNVMTFGGFVLLILQYILLWYFDPTYYASTADIAYPPIPTWVWWFSLFAQFFSHTLDGCDGKQARRTGTSSPLGELFDHGIDSWCVSLFTLNILSVFGRDLAPVSLMYSVQCMTLMTFLLSHWEKYNTGILFLPWAYDLSQVLMAIVYFITAVSGVGVWRGTLLGYEVTILFKVVLYVATFGFAVPMCLYNIYIANKNGTGKNLTFYEGSLPLLSPLLSFTILTTWIYISPSNVLSTNPRIFMLIISVLFSNILCRLIVSQMSNTRCQVFNKFVFFIGAGFAVTLYFHNPVIENYILLTLAIGLTVAHIHYAITVVNKLAAHFGIKVFSIKQDSD</sequence>
<evidence type="ECO:0000313" key="8">
    <source>
        <dbReference type="Proteomes" id="UP000008144"/>
    </source>
</evidence>